<sequence length="331" mass="36176">MLLSHQAKTRGSVAIYMLAAAALLLSSDCGIHPAFSAGSAPFTFTVAADMREFAGPEYDSSEYFRGVCEAIAAAGKGAFMLSPGDIDPPKYVYKTILEVLGQDYPWYPVVGNHETETPEDMAWVREFNPGGNKLPNINRHGPENGEESTYSFDYANAHFVGLNQYYDGGSDTGSDGDIVDALYDWLKSDLEANTQPYVFVFGHEPIIPAPDIDNGRVRHSEDSLNKHGQNNSRFLKLLAANKVSAYICGHTHSASILNINGVWQLDAGHSRGKGDKDARSTFLRVRVPAEGPPVAEVWRDDGKGGKYSLHSTWELTDFTRPAKTDGQGQPK</sequence>
<evidence type="ECO:0000259" key="1">
    <source>
        <dbReference type="Pfam" id="PF00149"/>
    </source>
</evidence>
<reference evidence="2 3" key="1">
    <citation type="journal article" date="2016" name="Nat. Commun.">
        <title>Thousands of microbial genomes shed light on interconnected biogeochemical processes in an aquifer system.</title>
        <authorList>
            <person name="Anantharaman K."/>
            <person name="Brown C.T."/>
            <person name="Hug L.A."/>
            <person name="Sharon I."/>
            <person name="Castelle C.J."/>
            <person name="Probst A.J."/>
            <person name="Thomas B.C."/>
            <person name="Singh A."/>
            <person name="Wilkins M.J."/>
            <person name="Karaoz U."/>
            <person name="Brodie E.L."/>
            <person name="Williams K.H."/>
            <person name="Hubbard S.S."/>
            <person name="Banfield J.F."/>
        </authorList>
    </citation>
    <scope>NUCLEOTIDE SEQUENCE [LARGE SCALE GENOMIC DNA]</scope>
</reference>
<gene>
    <name evidence="2" type="ORF">A3F83_04785</name>
</gene>
<name>A0A1F5YKL8_9BACT</name>
<dbReference type="GO" id="GO:0016787">
    <property type="term" value="F:hydrolase activity"/>
    <property type="evidence" value="ECO:0007669"/>
    <property type="project" value="InterPro"/>
</dbReference>
<dbReference type="InterPro" id="IPR029052">
    <property type="entry name" value="Metallo-depent_PP-like"/>
</dbReference>
<dbReference type="AlphaFoldDB" id="A0A1F5YKL8"/>
<organism evidence="2 3">
    <name type="scientific">Candidatus Glassbacteria bacterium RIFCSPLOWO2_12_FULL_58_11</name>
    <dbReference type="NCBI Taxonomy" id="1817867"/>
    <lineage>
        <taxon>Bacteria</taxon>
        <taxon>Candidatus Glassiibacteriota</taxon>
    </lineage>
</organism>
<dbReference type="STRING" id="1817867.A3F83_04785"/>
<dbReference type="SUPFAM" id="SSF56300">
    <property type="entry name" value="Metallo-dependent phosphatases"/>
    <property type="match status" value="1"/>
</dbReference>
<comment type="caution">
    <text evidence="2">The sequence shown here is derived from an EMBL/GenBank/DDBJ whole genome shotgun (WGS) entry which is preliminary data.</text>
</comment>
<dbReference type="EMBL" id="MFIX01000250">
    <property type="protein sequence ID" value="OGG00613.1"/>
    <property type="molecule type" value="Genomic_DNA"/>
</dbReference>
<evidence type="ECO:0000313" key="2">
    <source>
        <dbReference type="EMBL" id="OGG00613.1"/>
    </source>
</evidence>
<dbReference type="Gene3D" id="3.60.21.10">
    <property type="match status" value="1"/>
</dbReference>
<proteinExistence type="predicted"/>
<feature type="domain" description="Calcineurin-like phosphoesterase" evidence="1">
    <location>
        <begin position="45"/>
        <end position="253"/>
    </location>
</feature>
<protein>
    <recommendedName>
        <fullName evidence="1">Calcineurin-like phosphoesterase domain-containing protein</fullName>
    </recommendedName>
</protein>
<dbReference type="Proteomes" id="UP000179129">
    <property type="component" value="Unassembled WGS sequence"/>
</dbReference>
<dbReference type="InterPro" id="IPR004843">
    <property type="entry name" value="Calcineurin-like_PHP"/>
</dbReference>
<evidence type="ECO:0000313" key="3">
    <source>
        <dbReference type="Proteomes" id="UP000179129"/>
    </source>
</evidence>
<dbReference type="InterPro" id="IPR051918">
    <property type="entry name" value="STPP_CPPED1"/>
</dbReference>
<accession>A0A1F5YKL8</accession>
<dbReference type="Pfam" id="PF00149">
    <property type="entry name" value="Metallophos"/>
    <property type="match status" value="1"/>
</dbReference>
<dbReference type="PANTHER" id="PTHR43143">
    <property type="entry name" value="METALLOPHOSPHOESTERASE, CALCINEURIN SUPERFAMILY"/>
    <property type="match status" value="1"/>
</dbReference>
<dbReference type="PANTHER" id="PTHR43143:SF1">
    <property type="entry name" value="SERINE_THREONINE-PROTEIN PHOSPHATASE CPPED1"/>
    <property type="match status" value="1"/>
</dbReference>